<dbReference type="Proteomes" id="UP000231279">
    <property type="component" value="Unassembled WGS sequence"/>
</dbReference>
<keyword evidence="2" id="KW-1185">Reference proteome</keyword>
<dbReference type="AlphaFoldDB" id="A0A2G9H9L8"/>
<proteinExistence type="predicted"/>
<dbReference type="EMBL" id="NKXS01002325">
    <property type="protein sequence ID" value="PIN14222.1"/>
    <property type="molecule type" value="Genomic_DNA"/>
</dbReference>
<evidence type="ECO:0000313" key="2">
    <source>
        <dbReference type="Proteomes" id="UP000231279"/>
    </source>
</evidence>
<gene>
    <name evidence="1" type="ORF">CDL12_13150</name>
</gene>
<reference evidence="2" key="1">
    <citation type="journal article" date="2018" name="Gigascience">
        <title>Genome assembly of the Pink Ipe (Handroanthus impetiginosus, Bignoniaceae), a highly valued, ecologically keystone Neotropical timber forest tree.</title>
        <authorList>
            <person name="Silva-Junior O.B."/>
            <person name="Grattapaglia D."/>
            <person name="Novaes E."/>
            <person name="Collevatti R.G."/>
        </authorList>
    </citation>
    <scope>NUCLEOTIDE SEQUENCE [LARGE SCALE GENOMIC DNA]</scope>
    <source>
        <strain evidence="2">cv. UFG-1</strain>
    </source>
</reference>
<accession>A0A2G9H9L8</accession>
<evidence type="ECO:0000313" key="1">
    <source>
        <dbReference type="EMBL" id="PIN14222.1"/>
    </source>
</evidence>
<protein>
    <submittedName>
        <fullName evidence="1">Uncharacterized protein</fullName>
    </submittedName>
</protein>
<sequence length="58" mass="6906">MVRNSMLFSSYCLNCSSRIFIAMIFCYHNKGVIIYNFLLRVCYANFLHQNTHAHRTNK</sequence>
<organism evidence="1 2">
    <name type="scientific">Handroanthus impetiginosus</name>
    <dbReference type="NCBI Taxonomy" id="429701"/>
    <lineage>
        <taxon>Eukaryota</taxon>
        <taxon>Viridiplantae</taxon>
        <taxon>Streptophyta</taxon>
        <taxon>Embryophyta</taxon>
        <taxon>Tracheophyta</taxon>
        <taxon>Spermatophyta</taxon>
        <taxon>Magnoliopsida</taxon>
        <taxon>eudicotyledons</taxon>
        <taxon>Gunneridae</taxon>
        <taxon>Pentapetalae</taxon>
        <taxon>asterids</taxon>
        <taxon>lamiids</taxon>
        <taxon>Lamiales</taxon>
        <taxon>Bignoniaceae</taxon>
        <taxon>Crescentiina</taxon>
        <taxon>Tabebuia alliance</taxon>
        <taxon>Handroanthus</taxon>
    </lineage>
</organism>
<comment type="caution">
    <text evidence="1">The sequence shown here is derived from an EMBL/GenBank/DDBJ whole genome shotgun (WGS) entry which is preliminary data.</text>
</comment>
<name>A0A2G9H9L8_9LAMI</name>